<comment type="caution">
    <text evidence="2">The sequence shown here is derived from an EMBL/GenBank/DDBJ whole genome shotgun (WGS) entry which is preliminary data.</text>
</comment>
<evidence type="ECO:0000313" key="3">
    <source>
        <dbReference type="Proteomes" id="UP000828251"/>
    </source>
</evidence>
<evidence type="ECO:0000256" key="1">
    <source>
        <dbReference type="SAM" id="SignalP"/>
    </source>
</evidence>
<reference evidence="2 3" key="1">
    <citation type="journal article" date="2021" name="Plant Biotechnol. J.">
        <title>Multi-omics assisted identification of the key and species-specific regulatory components of drought-tolerant mechanisms in Gossypium stocksii.</title>
        <authorList>
            <person name="Yu D."/>
            <person name="Ke L."/>
            <person name="Zhang D."/>
            <person name="Wu Y."/>
            <person name="Sun Y."/>
            <person name="Mei J."/>
            <person name="Sun J."/>
            <person name="Sun Y."/>
        </authorList>
    </citation>
    <scope>NUCLEOTIDE SEQUENCE [LARGE SCALE GENOMIC DNA]</scope>
    <source>
        <strain evidence="3">cv. E1</strain>
        <tissue evidence="2">Leaf</tissue>
    </source>
</reference>
<dbReference type="EMBL" id="JAIQCV010000011">
    <property type="protein sequence ID" value="KAH1046873.1"/>
    <property type="molecule type" value="Genomic_DNA"/>
</dbReference>
<dbReference type="AlphaFoldDB" id="A0A9D3UKI8"/>
<protein>
    <submittedName>
        <fullName evidence="2">Uncharacterized protein</fullName>
    </submittedName>
</protein>
<name>A0A9D3UKI8_9ROSI</name>
<keyword evidence="1" id="KW-0732">Signal</keyword>
<feature type="signal peptide" evidence="1">
    <location>
        <begin position="1"/>
        <end position="19"/>
    </location>
</feature>
<evidence type="ECO:0000313" key="2">
    <source>
        <dbReference type="EMBL" id="KAH1046873.1"/>
    </source>
</evidence>
<organism evidence="2 3">
    <name type="scientific">Gossypium stocksii</name>
    <dbReference type="NCBI Taxonomy" id="47602"/>
    <lineage>
        <taxon>Eukaryota</taxon>
        <taxon>Viridiplantae</taxon>
        <taxon>Streptophyta</taxon>
        <taxon>Embryophyta</taxon>
        <taxon>Tracheophyta</taxon>
        <taxon>Spermatophyta</taxon>
        <taxon>Magnoliopsida</taxon>
        <taxon>eudicotyledons</taxon>
        <taxon>Gunneridae</taxon>
        <taxon>Pentapetalae</taxon>
        <taxon>rosids</taxon>
        <taxon>malvids</taxon>
        <taxon>Malvales</taxon>
        <taxon>Malvaceae</taxon>
        <taxon>Malvoideae</taxon>
        <taxon>Gossypium</taxon>
    </lineage>
</organism>
<dbReference type="Proteomes" id="UP000828251">
    <property type="component" value="Unassembled WGS sequence"/>
</dbReference>
<accession>A0A9D3UKI8</accession>
<gene>
    <name evidence="2" type="ORF">J1N35_037657</name>
</gene>
<keyword evidence="3" id="KW-1185">Reference proteome</keyword>
<proteinExistence type="predicted"/>
<feature type="chain" id="PRO_5038745381" evidence="1">
    <location>
        <begin position="20"/>
        <end position="110"/>
    </location>
</feature>
<sequence length="110" mass="12814">MVMLFMLATLMLRIGPKQVNHIEAGHVFIKEVKKAMVQCKPSESEVDKSCTHTSINVEQYIDEVYTLECTLRIWGNKFPILRDLSTWEVPLSTFEFVPNKRLRKKPKGYL</sequence>